<feature type="chain" id="PRO_5016640467" evidence="1">
    <location>
        <begin position="21"/>
        <end position="116"/>
    </location>
</feature>
<organism evidence="2 3">
    <name type="scientific">Salmonella enterica I</name>
    <dbReference type="NCBI Taxonomy" id="59201"/>
    <lineage>
        <taxon>Bacteria</taxon>
        <taxon>Pseudomonadati</taxon>
        <taxon>Pseudomonadota</taxon>
        <taxon>Gammaproteobacteria</taxon>
        <taxon>Enterobacterales</taxon>
        <taxon>Enterobacteriaceae</taxon>
        <taxon>Salmonella</taxon>
    </lineage>
</organism>
<dbReference type="EMBL" id="UGXS01000004">
    <property type="protein sequence ID" value="SUH12852.1"/>
    <property type="molecule type" value="Genomic_DNA"/>
</dbReference>
<dbReference type="AlphaFoldDB" id="A0A379W0R7"/>
<proteinExistence type="predicted"/>
<accession>A0A379W0R7</accession>
<keyword evidence="1" id="KW-0732">Signal</keyword>
<evidence type="ECO:0000313" key="2">
    <source>
        <dbReference type="EMBL" id="SUH12852.1"/>
    </source>
</evidence>
<evidence type="ECO:0000256" key="1">
    <source>
        <dbReference type="SAM" id="SignalP"/>
    </source>
</evidence>
<protein>
    <submittedName>
        <fullName evidence="2">Phosphatase</fullName>
    </submittedName>
</protein>
<gene>
    <name evidence="2" type="ORF">NCTC8258_00470</name>
</gene>
<sequence>MKLHITVLASSLALAMPALAKDIPLSQAESIAKSVTPDSASVAFNDLEAQWLTQLRKALQGDTAALTRDAWLRCDRIPSRRIMPGYRLAVMIFILLRINRWGLPYFPPSIHCRKQY</sequence>
<reference evidence="2 3" key="1">
    <citation type="submission" date="2018-06" db="EMBL/GenBank/DDBJ databases">
        <authorList>
            <consortium name="Pathogen Informatics"/>
            <person name="Doyle S."/>
        </authorList>
    </citation>
    <scope>NUCLEOTIDE SEQUENCE [LARGE SCALE GENOMIC DNA]</scope>
    <source>
        <strain evidence="2 3">NCTC8258</strain>
    </source>
</reference>
<evidence type="ECO:0000313" key="3">
    <source>
        <dbReference type="Proteomes" id="UP000255509"/>
    </source>
</evidence>
<dbReference type="Proteomes" id="UP000255509">
    <property type="component" value="Unassembled WGS sequence"/>
</dbReference>
<feature type="signal peptide" evidence="1">
    <location>
        <begin position="1"/>
        <end position="20"/>
    </location>
</feature>
<name>A0A379W0R7_SALET</name>